<accession>A0ABU8S5G8</accession>
<dbReference type="Pfam" id="PF00892">
    <property type="entry name" value="EamA"/>
    <property type="match status" value="2"/>
</dbReference>
<evidence type="ECO:0000313" key="3">
    <source>
        <dbReference type="EMBL" id="MEJ6009131.1"/>
    </source>
</evidence>
<comment type="caution">
    <text evidence="3">The sequence shown here is derived from an EMBL/GenBank/DDBJ whole genome shotgun (WGS) entry which is preliminary data.</text>
</comment>
<feature type="domain" description="EamA" evidence="2">
    <location>
        <begin position="143"/>
        <end position="276"/>
    </location>
</feature>
<feature type="transmembrane region" description="Helical" evidence="1">
    <location>
        <begin position="38"/>
        <end position="55"/>
    </location>
</feature>
<dbReference type="Gene3D" id="1.10.3730.20">
    <property type="match status" value="2"/>
</dbReference>
<name>A0ABU8S5G8_9SPHN</name>
<protein>
    <submittedName>
        <fullName evidence="3">DMT family transporter</fullName>
    </submittedName>
</protein>
<gene>
    <name evidence="3" type="ORF">WG900_04265</name>
</gene>
<feature type="domain" description="EamA" evidence="2">
    <location>
        <begin position="5"/>
        <end position="134"/>
    </location>
</feature>
<organism evidence="3 4">
    <name type="scientific">Novosphingobium aquae</name>
    <dbReference type="NCBI Taxonomy" id="3133435"/>
    <lineage>
        <taxon>Bacteria</taxon>
        <taxon>Pseudomonadati</taxon>
        <taxon>Pseudomonadota</taxon>
        <taxon>Alphaproteobacteria</taxon>
        <taxon>Sphingomonadales</taxon>
        <taxon>Sphingomonadaceae</taxon>
        <taxon>Novosphingobium</taxon>
    </lineage>
</organism>
<feature type="transmembrane region" description="Helical" evidence="1">
    <location>
        <begin position="143"/>
        <end position="160"/>
    </location>
</feature>
<dbReference type="Proteomes" id="UP001379235">
    <property type="component" value="Unassembled WGS sequence"/>
</dbReference>
<evidence type="ECO:0000259" key="2">
    <source>
        <dbReference type="Pfam" id="PF00892"/>
    </source>
</evidence>
<dbReference type="SUPFAM" id="SSF103481">
    <property type="entry name" value="Multidrug resistance efflux transporter EmrE"/>
    <property type="match status" value="2"/>
</dbReference>
<feature type="transmembrane region" description="Helical" evidence="1">
    <location>
        <begin position="116"/>
        <end position="134"/>
    </location>
</feature>
<keyword evidence="1" id="KW-0812">Transmembrane</keyword>
<keyword evidence="1" id="KW-0472">Membrane</keyword>
<feature type="transmembrane region" description="Helical" evidence="1">
    <location>
        <begin position="212"/>
        <end position="230"/>
    </location>
</feature>
<feature type="transmembrane region" description="Helical" evidence="1">
    <location>
        <begin position="90"/>
        <end position="110"/>
    </location>
</feature>
<sequence length="282" mass="29456">MLTGAPLGIALALVSAVATAFAHAYLKVGEDKLAVQAWIRLIGLTAFLPLAVHFGTPPAALMPWIVGAALVHATYQWALIHSYRLSDFSIAYPLARGTAPLFTLLFGVIVLRDRPAMEVVAGVAILCAGILTLVRHGSISRRGALVAAATGLLTTAYSIIDAKGVREAESALHFIAWFYVADGFTMPALLAMRDGGRILPALRREPAIGTKAGVLALVSFVPALFAFRLAPVGAVAALRETSVLIGLVLGGAMLKEALDMRRAIGALLILAGGAMVALWTAS</sequence>
<dbReference type="InterPro" id="IPR037185">
    <property type="entry name" value="EmrE-like"/>
</dbReference>
<dbReference type="RefSeq" id="WP_339964924.1">
    <property type="nucleotide sequence ID" value="NZ_JBBHJY010000001.1"/>
</dbReference>
<keyword evidence="1" id="KW-1133">Transmembrane helix</keyword>
<dbReference type="InterPro" id="IPR000620">
    <property type="entry name" value="EamA_dom"/>
</dbReference>
<feature type="transmembrane region" description="Helical" evidence="1">
    <location>
        <begin position="6"/>
        <end position="26"/>
    </location>
</feature>
<reference evidence="3 4" key="1">
    <citation type="submission" date="2024-03" db="EMBL/GenBank/DDBJ databases">
        <authorList>
            <person name="Jo J.-H."/>
        </authorList>
    </citation>
    <scope>NUCLEOTIDE SEQUENCE [LARGE SCALE GENOMIC DNA]</scope>
    <source>
        <strain evidence="3 4">AS3R-12</strain>
    </source>
</reference>
<dbReference type="EMBL" id="JBBHJY010000001">
    <property type="protein sequence ID" value="MEJ6009131.1"/>
    <property type="molecule type" value="Genomic_DNA"/>
</dbReference>
<feature type="transmembrane region" description="Helical" evidence="1">
    <location>
        <begin position="172"/>
        <end position="191"/>
    </location>
</feature>
<feature type="transmembrane region" description="Helical" evidence="1">
    <location>
        <begin position="61"/>
        <end position="78"/>
    </location>
</feature>
<evidence type="ECO:0000313" key="4">
    <source>
        <dbReference type="Proteomes" id="UP001379235"/>
    </source>
</evidence>
<feature type="transmembrane region" description="Helical" evidence="1">
    <location>
        <begin position="263"/>
        <end position="281"/>
    </location>
</feature>
<keyword evidence="4" id="KW-1185">Reference proteome</keyword>
<evidence type="ECO:0000256" key="1">
    <source>
        <dbReference type="SAM" id="Phobius"/>
    </source>
</evidence>
<proteinExistence type="predicted"/>